<dbReference type="InParanoid" id="A0A168QYF9"/>
<evidence type="ECO:0000256" key="2">
    <source>
        <dbReference type="ARBA" id="ARBA00020451"/>
    </source>
</evidence>
<evidence type="ECO:0000259" key="12">
    <source>
        <dbReference type="PROSITE" id="PS51675"/>
    </source>
</evidence>
<name>A0A168QYF9_ABSGL</name>
<evidence type="ECO:0000256" key="9">
    <source>
        <dbReference type="PIRSR" id="PIRSR016323-1"/>
    </source>
</evidence>
<dbReference type="CDD" id="cd18089">
    <property type="entry name" value="SPOUT_Trm10-like"/>
    <property type="match status" value="1"/>
</dbReference>
<evidence type="ECO:0000313" key="13">
    <source>
        <dbReference type="EMBL" id="SAM05774.1"/>
    </source>
</evidence>
<dbReference type="GO" id="GO:0002939">
    <property type="term" value="P:tRNA N1-guanine methylation"/>
    <property type="evidence" value="ECO:0007669"/>
    <property type="project" value="TreeGrafter"/>
</dbReference>
<dbReference type="InterPro" id="IPR028564">
    <property type="entry name" value="MT_TRM10-typ"/>
</dbReference>
<dbReference type="Proteomes" id="UP000078561">
    <property type="component" value="Unassembled WGS sequence"/>
</dbReference>
<evidence type="ECO:0000256" key="3">
    <source>
        <dbReference type="ARBA" id="ARBA00022603"/>
    </source>
</evidence>
<feature type="region of interest" description="Disordered" evidence="11">
    <location>
        <begin position="293"/>
        <end position="338"/>
    </location>
</feature>
<keyword evidence="4" id="KW-0808">Transferase</keyword>
<feature type="compositionally biased region" description="Polar residues" evidence="11">
    <location>
        <begin position="328"/>
        <end position="338"/>
    </location>
</feature>
<feature type="compositionally biased region" description="Basic residues" evidence="11">
    <location>
        <begin position="66"/>
        <end position="81"/>
    </location>
</feature>
<dbReference type="InterPro" id="IPR007356">
    <property type="entry name" value="tRNA_m1G_MeTrfase_euk"/>
</dbReference>
<feature type="binding site" evidence="10">
    <location>
        <position position="213"/>
    </location>
    <ligand>
        <name>S-adenosyl-L-methionine</name>
        <dbReference type="ChEBI" id="CHEBI:59789"/>
    </ligand>
</feature>
<feature type="compositionally biased region" description="Acidic residues" evidence="11">
    <location>
        <begin position="301"/>
        <end position="311"/>
    </location>
</feature>
<dbReference type="Gene3D" id="3.40.1280.30">
    <property type="match status" value="1"/>
</dbReference>
<dbReference type="InterPro" id="IPR038459">
    <property type="entry name" value="MT_TRM10-typ_sf"/>
</dbReference>
<evidence type="ECO:0000256" key="8">
    <source>
        <dbReference type="ARBA" id="ARBA00048434"/>
    </source>
</evidence>
<feature type="active site" description="Proton acceptor" evidence="9">
    <location>
        <position position="217"/>
    </location>
</feature>
<dbReference type="EC" id="2.1.1.221" evidence="1"/>
<dbReference type="FunCoup" id="A0A168QYF9">
    <property type="interactions" value="804"/>
</dbReference>
<protein>
    <recommendedName>
        <fullName evidence="2">tRNA (guanine(9)-N1)-methyltransferase</fullName>
        <ecNumber evidence="1">2.1.1.221</ecNumber>
    </recommendedName>
    <alternativeName>
        <fullName evidence="7">tRNA methyltransferase 10</fullName>
    </alternativeName>
    <alternativeName>
        <fullName evidence="6">tRNA(m1G9)-methyltransferase</fullName>
    </alternativeName>
</protein>
<feature type="compositionally biased region" description="Polar residues" evidence="11">
    <location>
        <begin position="16"/>
        <end position="28"/>
    </location>
</feature>
<feature type="binding site" evidence="10">
    <location>
        <position position="239"/>
    </location>
    <ligand>
        <name>S-adenosyl-L-methionine</name>
        <dbReference type="ChEBI" id="CHEBI:59789"/>
    </ligand>
</feature>
<dbReference type="FunFam" id="3.40.1280.30:FF:000001">
    <property type="entry name" value="tRNA methyltransferase 10 homolog A"/>
    <property type="match status" value="1"/>
</dbReference>
<dbReference type="EMBL" id="LT554468">
    <property type="protein sequence ID" value="SAM05774.1"/>
    <property type="molecule type" value="Genomic_DNA"/>
</dbReference>
<gene>
    <name evidence="13" type="primary">ABSGL_11649.1 scaffold 12295</name>
</gene>
<dbReference type="GO" id="GO:0005634">
    <property type="term" value="C:nucleus"/>
    <property type="evidence" value="ECO:0007669"/>
    <property type="project" value="TreeGrafter"/>
</dbReference>
<evidence type="ECO:0000256" key="4">
    <source>
        <dbReference type="ARBA" id="ARBA00022679"/>
    </source>
</evidence>
<keyword evidence="14" id="KW-1185">Reference proteome</keyword>
<keyword evidence="5" id="KW-0949">S-adenosyl-L-methionine</keyword>
<dbReference type="STRING" id="4829.A0A168QYF9"/>
<dbReference type="GO" id="GO:0000049">
    <property type="term" value="F:tRNA binding"/>
    <property type="evidence" value="ECO:0007669"/>
    <property type="project" value="TreeGrafter"/>
</dbReference>
<keyword evidence="3" id="KW-0489">Methyltransferase</keyword>
<dbReference type="PROSITE" id="PS51675">
    <property type="entry name" value="SAM_MT_TRM10"/>
    <property type="match status" value="1"/>
</dbReference>
<evidence type="ECO:0000313" key="14">
    <source>
        <dbReference type="Proteomes" id="UP000078561"/>
    </source>
</evidence>
<dbReference type="OrthoDB" id="278300at2759"/>
<accession>A0A168QYF9</accession>
<sequence>MADQSPVEPTKGDVPSSPQSQGNNSTQQRDYKGILYSLDEPRFSGLSKNAVKRLLRDQLWEQTRTKRLQSKREKHKKRMVEKRKCYEEGTGPAPIKRTKTSDMTFGDRRVIMDCSFSDLMTKKELDSMQAQLVRCYSANRSAKEAIHLTVSGFDDALKGVFDKKTSSYKNWRNVTWDPQPYEEQFDKSKLVYLSADSDCTAKELEEDKIYIIGGIVDKNRHKGLCQDKAVKAGIATAQLPIGDYIKLASRKVLTVNQVYEIMLKWVEHRDWKKAFMEVIPLRKLKDSEIMDGDQVDKVEQKDDDLDDDEADEVARQQEESLAADEQQEASQVAQETSL</sequence>
<feature type="binding site" evidence="10">
    <location>
        <position position="193"/>
    </location>
    <ligand>
        <name>S-adenosyl-L-methionine</name>
        <dbReference type="ChEBI" id="CHEBI:59789"/>
    </ligand>
</feature>
<feature type="domain" description="SAM-dependent MTase TRM10-type" evidence="12">
    <location>
        <begin position="95"/>
        <end position="286"/>
    </location>
</feature>
<proteinExistence type="predicted"/>
<dbReference type="OMA" id="FKKNDGW"/>
<evidence type="ECO:0000256" key="10">
    <source>
        <dbReference type="PIRSR" id="PIRSR016323-2"/>
    </source>
</evidence>
<evidence type="ECO:0000256" key="6">
    <source>
        <dbReference type="ARBA" id="ARBA00031792"/>
    </source>
</evidence>
<dbReference type="GO" id="GO:0052905">
    <property type="term" value="F:tRNA (guanosine(9)-N1)-methyltransferase activity"/>
    <property type="evidence" value="ECO:0007669"/>
    <property type="project" value="UniProtKB-EC"/>
</dbReference>
<evidence type="ECO:0000256" key="5">
    <source>
        <dbReference type="ARBA" id="ARBA00022691"/>
    </source>
</evidence>
<dbReference type="PANTHER" id="PTHR13563">
    <property type="entry name" value="TRNA (GUANINE-9-) METHYLTRANSFERASE"/>
    <property type="match status" value="1"/>
</dbReference>
<feature type="binding site" evidence="10">
    <location>
        <position position="225"/>
    </location>
    <ligand>
        <name>S-adenosyl-L-methionine</name>
        <dbReference type="ChEBI" id="CHEBI:59789"/>
    </ligand>
</feature>
<reference evidence="13" key="1">
    <citation type="submission" date="2016-04" db="EMBL/GenBank/DDBJ databases">
        <authorList>
            <person name="Evans L.H."/>
            <person name="Alamgir A."/>
            <person name="Owens N."/>
            <person name="Weber N.D."/>
            <person name="Virtaneva K."/>
            <person name="Barbian K."/>
            <person name="Babar A."/>
            <person name="Rosenke K."/>
        </authorList>
    </citation>
    <scope>NUCLEOTIDE SEQUENCE [LARGE SCALE GENOMIC DNA]</scope>
    <source>
        <strain evidence="13">CBS 101.48</strain>
    </source>
</reference>
<feature type="region of interest" description="Disordered" evidence="11">
    <location>
        <begin position="1"/>
        <end position="33"/>
    </location>
</feature>
<dbReference type="InterPro" id="IPR016653">
    <property type="entry name" value="TRM10/TRM10A"/>
</dbReference>
<comment type="catalytic activity">
    <reaction evidence="8">
        <text>guanosine(9) in tRNA + S-adenosyl-L-methionine = N(1)-methylguanosine(9) in tRNA + S-adenosyl-L-homocysteine + H(+)</text>
        <dbReference type="Rhea" id="RHEA:43156"/>
        <dbReference type="Rhea" id="RHEA-COMP:10367"/>
        <dbReference type="Rhea" id="RHEA-COMP:10368"/>
        <dbReference type="ChEBI" id="CHEBI:15378"/>
        <dbReference type="ChEBI" id="CHEBI:57856"/>
        <dbReference type="ChEBI" id="CHEBI:59789"/>
        <dbReference type="ChEBI" id="CHEBI:73542"/>
        <dbReference type="ChEBI" id="CHEBI:74269"/>
        <dbReference type="EC" id="2.1.1.221"/>
    </reaction>
</comment>
<organism evidence="13">
    <name type="scientific">Absidia glauca</name>
    <name type="common">Pin mould</name>
    <dbReference type="NCBI Taxonomy" id="4829"/>
    <lineage>
        <taxon>Eukaryota</taxon>
        <taxon>Fungi</taxon>
        <taxon>Fungi incertae sedis</taxon>
        <taxon>Mucoromycota</taxon>
        <taxon>Mucoromycotina</taxon>
        <taxon>Mucoromycetes</taxon>
        <taxon>Mucorales</taxon>
        <taxon>Cunninghamellaceae</taxon>
        <taxon>Absidia</taxon>
    </lineage>
</organism>
<dbReference type="PANTHER" id="PTHR13563:SF13">
    <property type="entry name" value="TRNA METHYLTRANSFERASE 10 HOMOLOG A"/>
    <property type="match status" value="1"/>
</dbReference>
<evidence type="ECO:0000256" key="1">
    <source>
        <dbReference type="ARBA" id="ARBA00012797"/>
    </source>
</evidence>
<dbReference type="AlphaFoldDB" id="A0A168QYF9"/>
<feature type="region of interest" description="Disordered" evidence="11">
    <location>
        <begin position="66"/>
        <end position="100"/>
    </location>
</feature>
<dbReference type="PIRSF" id="PIRSF016323">
    <property type="entry name" value="tRNA_m1G_mtfrase_met"/>
    <property type="match status" value="1"/>
</dbReference>
<evidence type="ECO:0000256" key="7">
    <source>
        <dbReference type="ARBA" id="ARBA00032166"/>
    </source>
</evidence>
<evidence type="ECO:0000256" key="11">
    <source>
        <dbReference type="SAM" id="MobiDB-lite"/>
    </source>
</evidence>